<protein>
    <submittedName>
        <fullName evidence="1">Uncharacterized protein</fullName>
    </submittedName>
</protein>
<comment type="caution">
    <text evidence="1">The sequence shown here is derived from an EMBL/GenBank/DDBJ whole genome shotgun (WGS) entry which is preliminary data.</text>
</comment>
<gene>
    <name evidence="1" type="primary">ga24288</name>
    <name evidence="1" type="ORF">PR202_ga24288</name>
</gene>
<dbReference type="EMBL" id="BQKI01000012">
    <property type="protein sequence ID" value="GJN06550.1"/>
    <property type="molecule type" value="Genomic_DNA"/>
</dbReference>
<name>A0AAV5D937_ELECO</name>
<organism evidence="1 2">
    <name type="scientific">Eleusine coracana subsp. coracana</name>
    <dbReference type="NCBI Taxonomy" id="191504"/>
    <lineage>
        <taxon>Eukaryota</taxon>
        <taxon>Viridiplantae</taxon>
        <taxon>Streptophyta</taxon>
        <taxon>Embryophyta</taxon>
        <taxon>Tracheophyta</taxon>
        <taxon>Spermatophyta</taxon>
        <taxon>Magnoliopsida</taxon>
        <taxon>Liliopsida</taxon>
        <taxon>Poales</taxon>
        <taxon>Poaceae</taxon>
        <taxon>PACMAD clade</taxon>
        <taxon>Chloridoideae</taxon>
        <taxon>Cynodonteae</taxon>
        <taxon>Eleusininae</taxon>
        <taxon>Eleusine</taxon>
    </lineage>
</organism>
<accession>A0AAV5D937</accession>
<dbReference type="PANTHER" id="PTHR18868">
    <property type="entry name" value="OS07G0665300 PROTEIN-RELATED"/>
    <property type="match status" value="1"/>
</dbReference>
<sequence length="238" mass="26770">MGTLPYSNLVAIQLTDSWASTPVRGVLTKDSSASEDGKLFCEFSKDLSEEGLNSLGYRKRPETDVDEDLSQSVVSLASFTGIIIKWSGCTTILTSASLIRNPVDEKKIIENLRVGARKVSAFLFAYKWETDWVAEHVKAGIGGPAVDLEGKFVGMNFYDWKDGTPFLPQFMIVQVLAHFEKERYVWIVEEVDEYDGPCPSHCGVILSTAIRITRRKKSLKFQYLAPHTWKDMDTSWVT</sequence>
<reference evidence="1" key="1">
    <citation type="journal article" date="2018" name="DNA Res.">
        <title>Multiple hybrid de novo genome assembly of finger millet, an orphan allotetraploid crop.</title>
        <authorList>
            <person name="Hatakeyama M."/>
            <person name="Aluri S."/>
            <person name="Balachadran M.T."/>
            <person name="Sivarajan S.R."/>
            <person name="Patrignani A."/>
            <person name="Gruter S."/>
            <person name="Poveda L."/>
            <person name="Shimizu-Inatsugi R."/>
            <person name="Baeten J."/>
            <person name="Francoijs K.J."/>
            <person name="Nataraja K.N."/>
            <person name="Reddy Y.A.N."/>
            <person name="Phadnis S."/>
            <person name="Ravikumar R.L."/>
            <person name="Schlapbach R."/>
            <person name="Sreeman S.M."/>
            <person name="Shimizu K.K."/>
        </authorList>
    </citation>
    <scope>NUCLEOTIDE SEQUENCE</scope>
</reference>
<dbReference type="AlphaFoldDB" id="A0AAV5D937"/>
<keyword evidence="2" id="KW-1185">Reference proteome</keyword>
<proteinExistence type="predicted"/>
<reference evidence="1" key="2">
    <citation type="submission" date="2021-12" db="EMBL/GenBank/DDBJ databases">
        <title>Resequencing data analysis of finger millet.</title>
        <authorList>
            <person name="Hatakeyama M."/>
            <person name="Aluri S."/>
            <person name="Balachadran M.T."/>
            <person name="Sivarajan S.R."/>
            <person name="Poveda L."/>
            <person name="Shimizu-Inatsugi R."/>
            <person name="Schlapbach R."/>
            <person name="Sreeman S.M."/>
            <person name="Shimizu K.K."/>
        </authorList>
    </citation>
    <scope>NUCLEOTIDE SEQUENCE</scope>
</reference>
<evidence type="ECO:0000313" key="2">
    <source>
        <dbReference type="Proteomes" id="UP001054889"/>
    </source>
</evidence>
<dbReference type="Proteomes" id="UP001054889">
    <property type="component" value="Unassembled WGS sequence"/>
</dbReference>
<evidence type="ECO:0000313" key="1">
    <source>
        <dbReference type="EMBL" id="GJN06550.1"/>
    </source>
</evidence>